<evidence type="ECO:0000256" key="3">
    <source>
        <dbReference type="ARBA" id="ARBA00022553"/>
    </source>
</evidence>
<keyword evidence="10" id="KW-0067">ATP-binding</keyword>
<evidence type="ECO:0000256" key="8">
    <source>
        <dbReference type="ARBA" id="ARBA00022741"/>
    </source>
</evidence>
<keyword evidence="7" id="KW-0677">Repeat</keyword>
<dbReference type="PANTHER" id="PTHR41523:SF7">
    <property type="entry name" value="HISTIDINE KINASE"/>
    <property type="match status" value="1"/>
</dbReference>
<comment type="caution">
    <text evidence="14">The sequence shown here is derived from an EMBL/GenBank/DDBJ whole genome shotgun (WGS) entry which is preliminary data.</text>
</comment>
<organism evidence="14 15">
    <name type="scientific">Sphingomonas corticis</name>
    <dbReference type="NCBI Taxonomy" id="2722791"/>
    <lineage>
        <taxon>Bacteria</taxon>
        <taxon>Pseudomonadati</taxon>
        <taxon>Pseudomonadota</taxon>
        <taxon>Alphaproteobacteria</taxon>
        <taxon>Sphingomonadales</taxon>
        <taxon>Sphingomonadaceae</taxon>
        <taxon>Sphingomonas</taxon>
    </lineage>
</organism>
<keyword evidence="9" id="KW-0418">Kinase</keyword>
<dbReference type="InterPro" id="IPR011102">
    <property type="entry name" value="Sig_transdc_His_kinase_HWE"/>
</dbReference>
<evidence type="ECO:0000256" key="1">
    <source>
        <dbReference type="ARBA" id="ARBA00000085"/>
    </source>
</evidence>
<keyword evidence="5" id="KW-0288">FMN</keyword>
<keyword evidence="15" id="KW-1185">Reference proteome</keyword>
<dbReference type="InterPro" id="IPR000700">
    <property type="entry name" value="PAS-assoc_C"/>
</dbReference>
<dbReference type="SMART" id="SM00911">
    <property type="entry name" value="HWE_HK"/>
    <property type="match status" value="1"/>
</dbReference>
<dbReference type="EC" id="2.7.13.3" evidence="2"/>
<evidence type="ECO:0000256" key="6">
    <source>
        <dbReference type="ARBA" id="ARBA00022679"/>
    </source>
</evidence>
<accession>A0ABX1CUM7</accession>
<dbReference type="PANTHER" id="PTHR41523">
    <property type="entry name" value="TWO-COMPONENT SYSTEM SENSOR PROTEIN"/>
    <property type="match status" value="1"/>
</dbReference>
<evidence type="ECO:0000259" key="13">
    <source>
        <dbReference type="PROSITE" id="PS50113"/>
    </source>
</evidence>
<dbReference type="PROSITE" id="PS50113">
    <property type="entry name" value="PAC"/>
    <property type="match status" value="1"/>
</dbReference>
<dbReference type="RefSeq" id="WP_168135549.1">
    <property type="nucleotide sequence ID" value="NZ_JAAVJH010000011.1"/>
</dbReference>
<protein>
    <recommendedName>
        <fullName evidence="2">histidine kinase</fullName>
        <ecNumber evidence="2">2.7.13.3</ecNumber>
    </recommendedName>
</protein>
<dbReference type="Gene3D" id="3.30.450.20">
    <property type="entry name" value="PAS domain"/>
    <property type="match status" value="2"/>
</dbReference>
<keyword evidence="11" id="KW-0843">Virulence</keyword>
<dbReference type="CDD" id="cd00130">
    <property type="entry name" value="PAS"/>
    <property type="match status" value="1"/>
</dbReference>
<dbReference type="NCBIfam" id="TIGR00229">
    <property type="entry name" value="sensory_box"/>
    <property type="match status" value="1"/>
</dbReference>
<evidence type="ECO:0000313" key="15">
    <source>
        <dbReference type="Proteomes" id="UP000732399"/>
    </source>
</evidence>
<name>A0ABX1CUM7_9SPHN</name>
<dbReference type="InterPro" id="IPR036890">
    <property type="entry name" value="HATPase_C_sf"/>
</dbReference>
<feature type="domain" description="PAC" evidence="13">
    <location>
        <begin position="255"/>
        <end position="308"/>
    </location>
</feature>
<evidence type="ECO:0000256" key="4">
    <source>
        <dbReference type="ARBA" id="ARBA00022630"/>
    </source>
</evidence>
<keyword evidence="3" id="KW-0597">Phosphoprotein</keyword>
<comment type="catalytic activity">
    <reaction evidence="1">
        <text>ATP + protein L-histidine = ADP + protein N-phospho-L-histidine.</text>
        <dbReference type="EC" id="2.7.13.3"/>
    </reaction>
</comment>
<dbReference type="Pfam" id="PF08448">
    <property type="entry name" value="PAS_4"/>
    <property type="match status" value="2"/>
</dbReference>
<proteinExistence type="predicted"/>
<dbReference type="InterPro" id="IPR035965">
    <property type="entry name" value="PAS-like_dom_sf"/>
</dbReference>
<evidence type="ECO:0000256" key="11">
    <source>
        <dbReference type="ARBA" id="ARBA00023026"/>
    </source>
</evidence>
<dbReference type="InterPro" id="IPR013656">
    <property type="entry name" value="PAS_4"/>
</dbReference>
<dbReference type="SUPFAM" id="SSF55785">
    <property type="entry name" value="PYP-like sensor domain (PAS domain)"/>
    <property type="match status" value="2"/>
</dbReference>
<reference evidence="14 15" key="1">
    <citation type="submission" date="2020-03" db="EMBL/GenBank/DDBJ databases">
        <authorList>
            <person name="Wang L."/>
            <person name="He N."/>
            <person name="Li Y."/>
            <person name="Fang Y."/>
            <person name="Zhang F."/>
        </authorList>
    </citation>
    <scope>NUCLEOTIDE SEQUENCE [LARGE SCALE GENOMIC DNA]</scope>
    <source>
        <strain evidence="14 15">36D10-4-7</strain>
    </source>
</reference>
<evidence type="ECO:0000259" key="12">
    <source>
        <dbReference type="PROSITE" id="PS50112"/>
    </source>
</evidence>
<evidence type="ECO:0000256" key="5">
    <source>
        <dbReference type="ARBA" id="ARBA00022643"/>
    </source>
</evidence>
<evidence type="ECO:0000256" key="2">
    <source>
        <dbReference type="ARBA" id="ARBA00012438"/>
    </source>
</evidence>
<keyword evidence="4" id="KW-0285">Flavoprotein</keyword>
<dbReference type="EMBL" id="JAAVJH010000011">
    <property type="protein sequence ID" value="NJR80005.1"/>
    <property type="molecule type" value="Genomic_DNA"/>
</dbReference>
<dbReference type="PROSITE" id="PS50112">
    <property type="entry name" value="PAS"/>
    <property type="match status" value="1"/>
</dbReference>
<dbReference type="Proteomes" id="UP000732399">
    <property type="component" value="Unassembled WGS sequence"/>
</dbReference>
<dbReference type="Gene3D" id="3.30.565.10">
    <property type="entry name" value="Histidine kinase-like ATPase, C-terminal domain"/>
    <property type="match status" value="1"/>
</dbReference>
<evidence type="ECO:0000313" key="14">
    <source>
        <dbReference type="EMBL" id="NJR80005.1"/>
    </source>
</evidence>
<dbReference type="InterPro" id="IPR000014">
    <property type="entry name" value="PAS"/>
</dbReference>
<keyword evidence="8" id="KW-0547">Nucleotide-binding</keyword>
<gene>
    <name evidence="14" type="ORF">HBH26_15575</name>
</gene>
<sequence length="510" mass="56239">MPDATAAERLTIDYDWSSTPLGSIDSWSDDLRQAVERAILPRPVEDSPPPTAMLDALFSAAPIGLAIWDRDLRFVRVNDSLAEMNGLSPAQHIGRSPADLFPDLAGLDALLDQWRAMLETGEPLRDVEVVGSTQGLGGGRSWNEHFFPIRVDRAIIGIGAVVEETTERKRVEAELVRSEARFREFAEASSDILWLRNTDTAEFEFLSGSLRSLLSADVPGRGDRAIEFDWQAAIVPEDRAAAFAELAKVRDGHRVTHSFRVRLPGRTRVRWIKNTAFPLPDRDGIVRRIGGIAQDVTEEIETDQRLRLMIGELQHRTRNLMGVVQAVAESTLETSPDLGTFAAAFENRMRALSRAQNLLSTLTGSERLCFDDLLRAELDAFGALPEDDHRVTLNGPAGILLRSSSIQTLALALHELTTNAIKHGALAQPAARLSISWARESGEGGADRLVVHWRETDVAMTGSGRRDHRGQGRELIEFGLPHQLGARLDYRLTDDGVACLMSLPVTYTPA</sequence>
<keyword evidence="6" id="KW-0808">Transferase</keyword>
<evidence type="ECO:0000256" key="7">
    <source>
        <dbReference type="ARBA" id="ARBA00022737"/>
    </source>
</evidence>
<dbReference type="Pfam" id="PF07536">
    <property type="entry name" value="HWE_HK"/>
    <property type="match status" value="1"/>
</dbReference>
<evidence type="ECO:0000256" key="10">
    <source>
        <dbReference type="ARBA" id="ARBA00022840"/>
    </source>
</evidence>
<dbReference type="SMART" id="SM00091">
    <property type="entry name" value="PAS"/>
    <property type="match status" value="2"/>
</dbReference>
<evidence type="ECO:0000256" key="9">
    <source>
        <dbReference type="ARBA" id="ARBA00022777"/>
    </source>
</evidence>
<feature type="domain" description="PAS" evidence="12">
    <location>
        <begin position="50"/>
        <end position="96"/>
    </location>
</feature>